<protein>
    <submittedName>
        <fullName evidence="1">Uncharacterized protein</fullName>
    </submittedName>
</protein>
<name>A0A6C0JYG7_9ZZZZ</name>
<dbReference type="AlphaFoldDB" id="A0A6C0JYG7"/>
<evidence type="ECO:0000313" key="1">
    <source>
        <dbReference type="EMBL" id="QHU09876.1"/>
    </source>
</evidence>
<proteinExistence type="predicted"/>
<reference evidence="1" key="1">
    <citation type="journal article" date="2020" name="Nature">
        <title>Giant virus diversity and host interactions through global metagenomics.</title>
        <authorList>
            <person name="Schulz F."/>
            <person name="Roux S."/>
            <person name="Paez-Espino D."/>
            <person name="Jungbluth S."/>
            <person name="Walsh D.A."/>
            <person name="Denef V.J."/>
            <person name="McMahon K.D."/>
            <person name="Konstantinidis K.T."/>
            <person name="Eloe-Fadrosh E.A."/>
            <person name="Kyrpides N.C."/>
            <person name="Woyke T."/>
        </authorList>
    </citation>
    <scope>NUCLEOTIDE SEQUENCE</scope>
    <source>
        <strain evidence="1">GVMAG-S-1101164-164</strain>
    </source>
</reference>
<accession>A0A6C0JYG7</accession>
<dbReference type="EMBL" id="MN740746">
    <property type="protein sequence ID" value="QHU09876.1"/>
    <property type="molecule type" value="Genomic_DNA"/>
</dbReference>
<sequence>MSSPDREREWELGIKSSPISKNAKNAIINTSRVWMNAVRALIALEDAKKCCDASLSDEQKAKLDEALIASRKVVKTAKVCYNITYDRLFR</sequence>
<organism evidence="1">
    <name type="scientific">viral metagenome</name>
    <dbReference type="NCBI Taxonomy" id="1070528"/>
    <lineage>
        <taxon>unclassified sequences</taxon>
        <taxon>metagenomes</taxon>
        <taxon>organismal metagenomes</taxon>
    </lineage>
</organism>